<keyword evidence="1" id="KW-0732">Signal</keyword>
<evidence type="ECO:0000313" key="3">
    <source>
        <dbReference type="EMBL" id="MBW8182204.1"/>
    </source>
</evidence>
<feature type="domain" description="DUF5666" evidence="2">
    <location>
        <begin position="112"/>
        <end position="156"/>
    </location>
</feature>
<organism evidence="3 4">
    <name type="scientific">Shewanella nanhaiensis</name>
    <dbReference type="NCBI Taxonomy" id="2864872"/>
    <lineage>
        <taxon>Bacteria</taxon>
        <taxon>Pseudomonadati</taxon>
        <taxon>Pseudomonadota</taxon>
        <taxon>Gammaproteobacteria</taxon>
        <taxon>Alteromonadales</taxon>
        <taxon>Shewanellaceae</taxon>
        <taxon>Shewanella</taxon>
    </lineage>
</organism>
<dbReference type="PROSITE" id="PS51257">
    <property type="entry name" value="PROKAR_LIPOPROTEIN"/>
    <property type="match status" value="1"/>
</dbReference>
<evidence type="ECO:0000313" key="4">
    <source>
        <dbReference type="Proteomes" id="UP001195963"/>
    </source>
</evidence>
<evidence type="ECO:0000256" key="1">
    <source>
        <dbReference type="SAM" id="SignalP"/>
    </source>
</evidence>
<evidence type="ECO:0000259" key="2">
    <source>
        <dbReference type="Pfam" id="PF18914"/>
    </source>
</evidence>
<dbReference type="Proteomes" id="UP001195963">
    <property type="component" value="Unassembled WGS sequence"/>
</dbReference>
<name>A0ABS7DXP7_9GAMM</name>
<dbReference type="RefSeq" id="WP_220107937.1">
    <property type="nucleotide sequence ID" value="NZ_JAHZST010000001.1"/>
</dbReference>
<dbReference type="Pfam" id="PF18914">
    <property type="entry name" value="DUF5666"/>
    <property type="match status" value="5"/>
</dbReference>
<feature type="domain" description="DUF5666" evidence="2">
    <location>
        <begin position="173"/>
        <end position="228"/>
    </location>
</feature>
<comment type="caution">
    <text evidence="3">The sequence shown here is derived from an EMBL/GenBank/DDBJ whole genome shotgun (WGS) entry which is preliminary data.</text>
</comment>
<feature type="domain" description="DUF5666" evidence="2">
    <location>
        <begin position="242"/>
        <end position="301"/>
    </location>
</feature>
<dbReference type="EMBL" id="JAHZST010000001">
    <property type="protein sequence ID" value="MBW8182204.1"/>
    <property type="molecule type" value="Genomic_DNA"/>
</dbReference>
<dbReference type="InterPro" id="IPR043724">
    <property type="entry name" value="DUF5666"/>
</dbReference>
<feature type="domain" description="DUF5666" evidence="2">
    <location>
        <begin position="48"/>
        <end position="96"/>
    </location>
</feature>
<keyword evidence="4" id="KW-1185">Reference proteome</keyword>
<feature type="chain" id="PRO_5046700933" description="DUF5666 domain-containing protein" evidence="1">
    <location>
        <begin position="23"/>
        <end position="437"/>
    </location>
</feature>
<protein>
    <recommendedName>
        <fullName evidence="2">DUF5666 domain-containing protein</fullName>
    </recommendedName>
</protein>
<reference evidence="3 4" key="1">
    <citation type="submission" date="2021-07" db="EMBL/GenBank/DDBJ databases">
        <title>Shewanella sp. nov, isolated from SCS.</title>
        <authorList>
            <person name="Cao W.R."/>
        </authorList>
    </citation>
    <scope>NUCLEOTIDE SEQUENCE [LARGE SCALE GENOMIC DNA]</scope>
    <source>
        <strain evidence="3 4">NR704-98</strain>
    </source>
</reference>
<accession>A0ABS7DXP7</accession>
<feature type="signal peptide" evidence="1">
    <location>
        <begin position="1"/>
        <end position="22"/>
    </location>
</feature>
<sequence>MKSANAKNLLLASILATFVVGCGGGSSDSGSTTPEIPVAPTTPAKIFGSVEAVSTANQTITVNGYTLQTAGTPINYENNTLELADLTPGIQVEVETLKGKATDIELNPAIAGVVSEVQGNKLVVNGTTFTFSALNSDIQVGSWVMISALQQTDGTWSVSSVNQAPILTHAEVEGRISQLDTTASKFNIGSMQVEYSNATIEDGDILKNGQWVEVDGNFENSHFVAAKIDVENDTDYDGVEIEGTITWVNSELSYFEIDNRTKIQVTTNTKFEDGVKTDLKSGNQVDVDMVNSNSGLVATNIDFENQQPEIPVTQAREFSNQGSATLSNGIVTINGTEFVIDAATHFDDGLTEAMLNNMWVEVEGIEVKATALTPAHWLIKEIEREIKETEISLEGPVSNNSLWNYTSSDNSLAQFDGKWVEVECRLNGDDLLNCRLD</sequence>
<proteinExistence type="predicted"/>
<gene>
    <name evidence="3" type="ORF">K0625_00870</name>
</gene>
<feature type="domain" description="DUF5666" evidence="2">
    <location>
        <begin position="327"/>
        <end position="365"/>
    </location>
</feature>